<dbReference type="AlphaFoldDB" id="A0A6G1X9M6"/>
<evidence type="ECO:0000313" key="1">
    <source>
        <dbReference type="EMBL" id="MRG87488.1"/>
    </source>
</evidence>
<name>A0A6G1X9M6_9BACI</name>
<sequence length="408" mass="44957">MKYLKNNQGYALVLVLFAIVLISVLGMGLMGSTLSTAKQTEKADTIYRATHIAEMGATYAKHSIQDYTKEHEIGDLTLEEYTNLIFDSIPDEVQVDPEHPNRKFLIKPKTDNVTTDDNTMKVQFDIIGQDGDHRNTKTLTTTMEIRGLIPDDSSDGLEGLFPDLGDFDWEEVNELDKNKEYNSHLWVSQETTIKNEKITVNGHCVANKEIYSSNGSGSNSGITICGNAKFVEGISGDESGSNGFKGKVVVGNHALFQDKLYMHQGGGGRDFISGGTTELQNGADIGNMSFTVGQDLIIHAGNNRKYSFSKEADVQGDLIIKNVEPNEDLSDLIDGKINVGGDVKIQLKNQDTPTEQNLSAFNLDIADFQYDDFGSSDFDVTSYCDVIYHEGPATETKEINITIVNVEY</sequence>
<protein>
    <recommendedName>
        <fullName evidence="3">Type 4 fimbrial biogenesis protein PilX N-terminal domain-containing protein</fullName>
    </recommendedName>
</protein>
<dbReference type="Proteomes" id="UP000480185">
    <property type="component" value="Unassembled WGS sequence"/>
</dbReference>
<gene>
    <name evidence="1" type="ORF">GH754_14435</name>
</gene>
<organism evidence="1 2">
    <name type="scientific">Salinibacillus xinjiangensis</name>
    <dbReference type="NCBI Taxonomy" id="1229268"/>
    <lineage>
        <taxon>Bacteria</taxon>
        <taxon>Bacillati</taxon>
        <taxon>Bacillota</taxon>
        <taxon>Bacilli</taxon>
        <taxon>Bacillales</taxon>
        <taxon>Bacillaceae</taxon>
        <taxon>Salinibacillus</taxon>
    </lineage>
</organism>
<dbReference type="RefSeq" id="WP_153729370.1">
    <property type="nucleotide sequence ID" value="NZ_WJNH01000009.1"/>
</dbReference>
<proteinExistence type="predicted"/>
<keyword evidence="2" id="KW-1185">Reference proteome</keyword>
<reference evidence="1 2" key="1">
    <citation type="submission" date="2019-11" db="EMBL/GenBank/DDBJ databases">
        <authorList>
            <person name="Li J."/>
        </authorList>
    </citation>
    <scope>NUCLEOTIDE SEQUENCE [LARGE SCALE GENOMIC DNA]</scope>
    <source>
        <strain evidence="1 2">J4</strain>
    </source>
</reference>
<accession>A0A6G1X9M6</accession>
<dbReference type="EMBL" id="WJNH01000009">
    <property type="protein sequence ID" value="MRG87488.1"/>
    <property type="molecule type" value="Genomic_DNA"/>
</dbReference>
<comment type="caution">
    <text evidence="1">The sequence shown here is derived from an EMBL/GenBank/DDBJ whole genome shotgun (WGS) entry which is preliminary data.</text>
</comment>
<evidence type="ECO:0008006" key="3">
    <source>
        <dbReference type="Google" id="ProtNLM"/>
    </source>
</evidence>
<evidence type="ECO:0000313" key="2">
    <source>
        <dbReference type="Proteomes" id="UP000480185"/>
    </source>
</evidence>
<dbReference type="OrthoDB" id="2965930at2"/>